<dbReference type="SUPFAM" id="SSF56801">
    <property type="entry name" value="Acetyl-CoA synthetase-like"/>
    <property type="match status" value="1"/>
</dbReference>
<dbReference type="InterPro" id="IPR045851">
    <property type="entry name" value="AMP-bd_C_sf"/>
</dbReference>
<evidence type="ECO:0000313" key="12">
    <source>
        <dbReference type="Proteomes" id="UP000235916"/>
    </source>
</evidence>
<name>A0A2N8L222_9BURK</name>
<evidence type="ECO:0000256" key="8">
    <source>
        <dbReference type="ARBA" id="ARBA00042773"/>
    </source>
</evidence>
<dbReference type="Gene3D" id="3.40.50.12780">
    <property type="entry name" value="N-terminal domain of ligase-like"/>
    <property type="match status" value="1"/>
</dbReference>
<comment type="pathway">
    <text evidence="2">Lipid metabolism; fatty acid beta-oxidation.</text>
</comment>
<dbReference type="Gene3D" id="3.30.300.30">
    <property type="match status" value="1"/>
</dbReference>
<dbReference type="OrthoDB" id="9766486at2"/>
<protein>
    <recommendedName>
        <fullName evidence="7">Long-chain-fatty-acid--CoA ligase</fullName>
        <ecNumber evidence="6">6.2.1.3</ecNumber>
    </recommendedName>
    <alternativeName>
        <fullName evidence="8">Long-chain acyl-CoA synthetase</fullName>
    </alternativeName>
</protein>
<evidence type="ECO:0000259" key="10">
    <source>
        <dbReference type="Pfam" id="PF13193"/>
    </source>
</evidence>
<feature type="domain" description="AMP-dependent synthetase/ligase" evidence="9">
    <location>
        <begin position="32"/>
        <end position="422"/>
    </location>
</feature>
<dbReference type="PANTHER" id="PTHR43767:SF8">
    <property type="entry name" value="LONG-CHAIN-FATTY-ACID--COA LIGASE"/>
    <property type="match status" value="1"/>
</dbReference>
<evidence type="ECO:0000256" key="1">
    <source>
        <dbReference type="ARBA" id="ARBA00004170"/>
    </source>
</evidence>
<evidence type="ECO:0000256" key="6">
    <source>
        <dbReference type="ARBA" id="ARBA00026121"/>
    </source>
</evidence>
<dbReference type="FunFam" id="3.40.50.12780:FF:000003">
    <property type="entry name" value="Long-chain-fatty-acid--CoA ligase FadD"/>
    <property type="match status" value="1"/>
</dbReference>
<dbReference type="InterPro" id="IPR020845">
    <property type="entry name" value="AMP-binding_CS"/>
</dbReference>
<evidence type="ECO:0000256" key="3">
    <source>
        <dbReference type="ARBA" id="ARBA00006432"/>
    </source>
</evidence>
<evidence type="ECO:0000256" key="4">
    <source>
        <dbReference type="ARBA" id="ARBA00022598"/>
    </source>
</evidence>
<feature type="domain" description="AMP-binding enzyme C-terminal" evidence="10">
    <location>
        <begin position="473"/>
        <end position="550"/>
    </location>
</feature>
<evidence type="ECO:0000259" key="9">
    <source>
        <dbReference type="Pfam" id="PF00501"/>
    </source>
</evidence>
<dbReference type="NCBIfam" id="NF005463">
    <property type="entry name" value="PRK07059.1"/>
    <property type="match status" value="1"/>
</dbReference>
<dbReference type="InterPro" id="IPR000873">
    <property type="entry name" value="AMP-dep_synth/lig_dom"/>
</dbReference>
<keyword evidence="4 11" id="KW-0436">Ligase</keyword>
<dbReference type="GO" id="GO:0016020">
    <property type="term" value="C:membrane"/>
    <property type="evidence" value="ECO:0007669"/>
    <property type="project" value="UniProtKB-SubCell"/>
</dbReference>
<dbReference type="Proteomes" id="UP000235916">
    <property type="component" value="Unassembled WGS sequence"/>
</dbReference>
<evidence type="ECO:0000313" key="11">
    <source>
        <dbReference type="EMBL" id="PND39754.1"/>
    </source>
</evidence>
<reference evidence="11 12" key="1">
    <citation type="submission" date="2018-01" db="EMBL/GenBank/DDBJ databases">
        <title>Draft genome sequence of Paucibacter aquatile CR182 isolated from freshwater of the Nakdong River.</title>
        <authorList>
            <person name="Choi A."/>
            <person name="Chung E.J."/>
        </authorList>
    </citation>
    <scope>NUCLEOTIDE SEQUENCE [LARGE SCALE GENOMIC DNA]</scope>
    <source>
        <strain evidence="11 12">CR182</strain>
    </source>
</reference>
<gene>
    <name evidence="11" type="ORF">C1O66_14510</name>
</gene>
<dbReference type="PROSITE" id="PS00455">
    <property type="entry name" value="AMP_BINDING"/>
    <property type="match status" value="1"/>
</dbReference>
<dbReference type="InterPro" id="IPR050237">
    <property type="entry name" value="ATP-dep_AMP-bd_enzyme"/>
</dbReference>
<dbReference type="RefSeq" id="WP_102769658.1">
    <property type="nucleotide sequence ID" value="NZ_POSP01000003.1"/>
</dbReference>
<evidence type="ECO:0000256" key="7">
    <source>
        <dbReference type="ARBA" id="ARBA00039545"/>
    </source>
</evidence>
<organism evidence="11 12">
    <name type="scientific">Kinneretia aquatilis</name>
    <dbReference type="NCBI Taxonomy" id="2070761"/>
    <lineage>
        <taxon>Bacteria</taxon>
        <taxon>Pseudomonadati</taxon>
        <taxon>Pseudomonadota</taxon>
        <taxon>Betaproteobacteria</taxon>
        <taxon>Burkholderiales</taxon>
        <taxon>Sphaerotilaceae</taxon>
        <taxon>Roseateles</taxon>
    </lineage>
</organism>
<dbReference type="PANTHER" id="PTHR43767">
    <property type="entry name" value="LONG-CHAIN-FATTY-ACID--COA LIGASE"/>
    <property type="match status" value="1"/>
</dbReference>
<dbReference type="EMBL" id="POSP01000003">
    <property type="protein sequence ID" value="PND39754.1"/>
    <property type="molecule type" value="Genomic_DNA"/>
</dbReference>
<accession>A0A2N8L222</accession>
<dbReference type="CDD" id="cd05936">
    <property type="entry name" value="FC-FACS_FadD_like"/>
    <property type="match status" value="1"/>
</dbReference>
<dbReference type="GO" id="GO:0004467">
    <property type="term" value="F:long-chain fatty acid-CoA ligase activity"/>
    <property type="evidence" value="ECO:0007669"/>
    <property type="project" value="UniProtKB-EC"/>
</dbReference>
<keyword evidence="12" id="KW-1185">Reference proteome</keyword>
<comment type="subcellular location">
    <subcellularLocation>
        <location evidence="1">Membrane</location>
        <topology evidence="1">Peripheral membrane protein</topology>
    </subcellularLocation>
</comment>
<dbReference type="InterPro" id="IPR025110">
    <property type="entry name" value="AMP-bd_C"/>
</dbReference>
<comment type="similarity">
    <text evidence="3">Belongs to the ATP-dependent AMP-binding enzyme family.</text>
</comment>
<dbReference type="InterPro" id="IPR042099">
    <property type="entry name" value="ANL_N_sf"/>
</dbReference>
<evidence type="ECO:0000256" key="5">
    <source>
        <dbReference type="ARBA" id="ARBA00023136"/>
    </source>
</evidence>
<dbReference type="EC" id="6.2.1.3" evidence="6"/>
<comment type="caution">
    <text evidence="11">The sequence shown here is derived from an EMBL/GenBank/DDBJ whole genome shotgun (WGS) entry which is preliminary data.</text>
</comment>
<dbReference type="AlphaFoldDB" id="A0A2N8L222"/>
<dbReference type="Pfam" id="PF00501">
    <property type="entry name" value="AMP-binding"/>
    <property type="match status" value="1"/>
</dbReference>
<proteinExistence type="inferred from homology"/>
<evidence type="ECO:0000256" key="2">
    <source>
        <dbReference type="ARBA" id="ARBA00005005"/>
    </source>
</evidence>
<keyword evidence="5" id="KW-0472">Membrane</keyword>
<dbReference type="Pfam" id="PF13193">
    <property type="entry name" value="AMP-binding_C"/>
    <property type="match status" value="1"/>
</dbReference>
<sequence>MDKTWLKSYPEGVPAEIHAEQYPSLVDLMDSAFKKYPQLAAYTMMGRTMKFGQVDEASRALAAYLQSLGLEKGDRVAVMMPNVLQYPVAVAAILRAGYVVVNVNPLYTPRELEHQLKDAGAKAIVILENFAATLQQVIKQVPTQHVILASMGEMLGFPKSLIVNYVVRRVKKMVPAFELPGAVEFGEALARGRGLAYKAPKVGPNDIAVLQYTGGTTGVSKGAVLLHRNLVANVMQAEAWYMPALKKVPAGEQVVGIAALPLYHIFGFTTNMMLAMHMGGCNVLIPNPRDLPAMFKELAKHRFHCFPAVNTLFMAMANHKDFNTVDWSHLVISVGGGMAVQQATAKLWLEKTGCSICEGYGLSETSPVASCNPTDSTQYTGSIGLPLPSTELRLLDDAGNPAAPGATGEIAIRGPQVMAGYWQRPDETAQVMTADGFFRTGDIGTVDEKGYFRVVDRKKDMILVSGFNVYPNEVEDVITMMDGVLECAAVGIADAKAGEAVKVAIVRKPGAAKEVSEADVRAYCEAHLTGYKRPKVIEFRNELPKTPVGKILRRELRDKT</sequence>